<dbReference type="GO" id="GO:0005525">
    <property type="term" value="F:GTP binding"/>
    <property type="evidence" value="ECO:0007669"/>
    <property type="project" value="UniProtKB-KW"/>
</dbReference>
<dbReference type="EMBL" id="CAJNOO010002443">
    <property type="protein sequence ID" value="CAF1268677.1"/>
    <property type="molecule type" value="Genomic_DNA"/>
</dbReference>
<sequence>MSINKNHVPKVKLILIGDGGVGKTTFVKRHITDELEMKYVSRLPVSVHPLNFYTNLGEIIFNVWHTAGQEKFGCVCDSYYIGGQCAIIMFDVTSRMTYRNVPQWHKNIIRICGNIPIVLCGNKIDVKDRKLKAKSITYHRKNNMKYYDISALSNYNLEKPFLWLAQKLTGNDDLQLVSQISLIPPEIHLDPDMLREHELQLIEAASHPLPDDDDL</sequence>
<evidence type="ECO:0000256" key="8">
    <source>
        <dbReference type="RuleBase" id="RU363057"/>
    </source>
</evidence>
<dbReference type="PRINTS" id="PR00627">
    <property type="entry name" value="GTPRANTC4"/>
</dbReference>
<evidence type="ECO:0000313" key="9">
    <source>
        <dbReference type="EMBL" id="CAF1268677.1"/>
    </source>
</evidence>
<comment type="subcellular location">
    <subcellularLocation>
        <location evidence="1 8">Nucleus</location>
    </subcellularLocation>
</comment>
<reference evidence="9" key="1">
    <citation type="submission" date="2021-02" db="EMBL/GenBank/DDBJ databases">
        <authorList>
            <person name="Nowell W R."/>
        </authorList>
    </citation>
    <scope>NUCLEOTIDE SEQUENCE</scope>
</reference>
<dbReference type="InterPro" id="IPR027417">
    <property type="entry name" value="P-loop_NTPase"/>
</dbReference>
<dbReference type="FunFam" id="3.40.50.300:FF:000369">
    <property type="entry name" value="GTP-binding nuclear protein"/>
    <property type="match status" value="1"/>
</dbReference>
<gene>
    <name evidence="9" type="ORF">RFH988_LOCUS28067</name>
</gene>
<dbReference type="AlphaFoldDB" id="A0A815BDE9"/>
<dbReference type="GO" id="GO:0005634">
    <property type="term" value="C:nucleus"/>
    <property type="evidence" value="ECO:0007669"/>
    <property type="project" value="UniProtKB-SubCell"/>
</dbReference>
<dbReference type="PROSITE" id="PS51419">
    <property type="entry name" value="RAB"/>
    <property type="match status" value="1"/>
</dbReference>
<dbReference type="GO" id="GO:0003924">
    <property type="term" value="F:GTPase activity"/>
    <property type="evidence" value="ECO:0007669"/>
    <property type="project" value="InterPro"/>
</dbReference>
<evidence type="ECO:0000256" key="3">
    <source>
        <dbReference type="ARBA" id="ARBA00022448"/>
    </source>
</evidence>
<dbReference type="PANTHER" id="PTHR24071:SF0">
    <property type="entry name" value="GTP-BINDING NUCLEAR PROTEIN RAN"/>
    <property type="match status" value="1"/>
</dbReference>
<dbReference type="GO" id="GO:0006606">
    <property type="term" value="P:protein import into nucleus"/>
    <property type="evidence" value="ECO:0007669"/>
    <property type="project" value="TreeGrafter"/>
</dbReference>
<dbReference type="SMART" id="SM00174">
    <property type="entry name" value="RHO"/>
    <property type="match status" value="1"/>
</dbReference>
<keyword evidence="6 8" id="KW-0342">GTP-binding</keyword>
<comment type="caution">
    <text evidence="9">The sequence shown here is derived from an EMBL/GenBank/DDBJ whole genome shotgun (WGS) entry which is preliminary data.</text>
</comment>
<evidence type="ECO:0000256" key="6">
    <source>
        <dbReference type="ARBA" id="ARBA00023134"/>
    </source>
</evidence>
<evidence type="ECO:0000256" key="7">
    <source>
        <dbReference type="ARBA" id="ARBA00023242"/>
    </source>
</evidence>
<dbReference type="Pfam" id="PF00071">
    <property type="entry name" value="Ras"/>
    <property type="match status" value="1"/>
</dbReference>
<evidence type="ECO:0000313" key="10">
    <source>
        <dbReference type="Proteomes" id="UP000663882"/>
    </source>
</evidence>
<keyword evidence="7 8" id="KW-0539">Nucleus</keyword>
<dbReference type="GO" id="GO:0005737">
    <property type="term" value="C:cytoplasm"/>
    <property type="evidence" value="ECO:0007669"/>
    <property type="project" value="TreeGrafter"/>
</dbReference>
<dbReference type="InterPro" id="IPR002041">
    <property type="entry name" value="Ran_GTPase"/>
</dbReference>
<evidence type="ECO:0000256" key="4">
    <source>
        <dbReference type="ARBA" id="ARBA00022741"/>
    </source>
</evidence>
<comment type="similarity">
    <text evidence="2 8">Belongs to the small GTPase superfamily. Ran family.</text>
</comment>
<keyword evidence="5 8" id="KW-0653">Protein transport</keyword>
<proteinExistence type="inferred from homology"/>
<comment type="function">
    <text evidence="8">GTP-binding protein involved in nucleocytoplasmic transport. Required for the import of protein into the nucleus and also for RNA export. Involved in chromatin condensation and control of cell cycle.</text>
</comment>
<evidence type="ECO:0000256" key="1">
    <source>
        <dbReference type="ARBA" id="ARBA00004123"/>
    </source>
</evidence>
<dbReference type="SMART" id="SM00175">
    <property type="entry name" value="RAB"/>
    <property type="match status" value="1"/>
</dbReference>
<dbReference type="CDD" id="cd00877">
    <property type="entry name" value="Ran"/>
    <property type="match status" value="1"/>
</dbReference>
<dbReference type="NCBIfam" id="TIGR00231">
    <property type="entry name" value="small_GTP"/>
    <property type="match status" value="1"/>
</dbReference>
<dbReference type="OrthoDB" id="48625at2759"/>
<dbReference type="SMART" id="SM00173">
    <property type="entry name" value="RAS"/>
    <property type="match status" value="1"/>
</dbReference>
<dbReference type="Gene3D" id="3.40.50.300">
    <property type="entry name" value="P-loop containing nucleotide triphosphate hydrolases"/>
    <property type="match status" value="1"/>
</dbReference>
<dbReference type="SMART" id="SM00176">
    <property type="entry name" value="RAN"/>
    <property type="match status" value="1"/>
</dbReference>
<dbReference type="PANTHER" id="PTHR24071">
    <property type="entry name" value="RAN GTPASE"/>
    <property type="match status" value="1"/>
</dbReference>
<dbReference type="PROSITE" id="PS51418">
    <property type="entry name" value="RAN"/>
    <property type="match status" value="1"/>
</dbReference>
<protein>
    <recommendedName>
        <fullName evidence="8">GTP-binding nuclear protein</fullName>
    </recommendedName>
</protein>
<evidence type="ECO:0000256" key="2">
    <source>
        <dbReference type="ARBA" id="ARBA00008028"/>
    </source>
</evidence>
<dbReference type="InterPro" id="IPR001806">
    <property type="entry name" value="Small_GTPase"/>
</dbReference>
<keyword evidence="4 8" id="KW-0547">Nucleotide-binding</keyword>
<keyword evidence="3 8" id="KW-0813">Transport</keyword>
<evidence type="ECO:0000256" key="5">
    <source>
        <dbReference type="ARBA" id="ARBA00022927"/>
    </source>
</evidence>
<dbReference type="InterPro" id="IPR005225">
    <property type="entry name" value="Small_GTP-bd"/>
</dbReference>
<dbReference type="SUPFAM" id="SSF52540">
    <property type="entry name" value="P-loop containing nucleoside triphosphate hydrolases"/>
    <property type="match status" value="1"/>
</dbReference>
<accession>A0A815BDE9</accession>
<dbReference type="GO" id="GO:0000054">
    <property type="term" value="P:ribosomal subunit export from nucleus"/>
    <property type="evidence" value="ECO:0007669"/>
    <property type="project" value="TreeGrafter"/>
</dbReference>
<name>A0A815BDE9_9BILA</name>
<organism evidence="9 10">
    <name type="scientific">Rotaria sordida</name>
    <dbReference type="NCBI Taxonomy" id="392033"/>
    <lineage>
        <taxon>Eukaryota</taxon>
        <taxon>Metazoa</taxon>
        <taxon>Spiralia</taxon>
        <taxon>Gnathifera</taxon>
        <taxon>Rotifera</taxon>
        <taxon>Eurotatoria</taxon>
        <taxon>Bdelloidea</taxon>
        <taxon>Philodinida</taxon>
        <taxon>Philodinidae</taxon>
        <taxon>Rotaria</taxon>
    </lineage>
</organism>
<dbReference type="Proteomes" id="UP000663882">
    <property type="component" value="Unassembled WGS sequence"/>
</dbReference>